<feature type="domain" description="MmyB-like transcription regulator ligand binding" evidence="1">
    <location>
        <begin position="91"/>
        <end position="244"/>
    </location>
</feature>
<evidence type="ECO:0000313" key="3">
    <source>
        <dbReference type="Proteomes" id="UP001602245"/>
    </source>
</evidence>
<organism evidence="2 3">
    <name type="scientific">Paractinoplanes globisporus</name>
    <dbReference type="NCBI Taxonomy" id="113565"/>
    <lineage>
        <taxon>Bacteria</taxon>
        <taxon>Bacillati</taxon>
        <taxon>Actinomycetota</taxon>
        <taxon>Actinomycetes</taxon>
        <taxon>Micromonosporales</taxon>
        <taxon>Micromonosporaceae</taxon>
        <taxon>Paractinoplanes</taxon>
    </lineage>
</organism>
<comment type="caution">
    <text evidence="2">The sequence shown here is derived from an EMBL/GenBank/DDBJ whole genome shotgun (WGS) entry which is preliminary data.</text>
</comment>
<keyword evidence="3" id="KW-1185">Reference proteome</keyword>
<dbReference type="EMBL" id="JBIAZU010000003">
    <property type="protein sequence ID" value="MFF5291827.1"/>
    <property type="molecule type" value="Genomic_DNA"/>
</dbReference>
<dbReference type="RefSeq" id="WP_020511692.1">
    <property type="nucleotide sequence ID" value="NZ_JBIAZU010000003.1"/>
</dbReference>
<dbReference type="Gene3D" id="3.30.450.180">
    <property type="match status" value="1"/>
</dbReference>
<dbReference type="Gene3D" id="1.10.260.40">
    <property type="entry name" value="lambda repressor-like DNA-binding domains"/>
    <property type="match status" value="1"/>
</dbReference>
<sequence>MRLSPEDMPGYEEARARGRRRRIVSQEQVAALIGYSTHWYARLELGVQDSYSDDFINQVADVLRLDPVETQLLRLLAGKEAPSAIHSATPEGLQPILEGQPWPAYISNEAWDVVGTNEQLRSWFPGILGHEANVMLWAFTHPDARRRLYRWETDWAPKLLGQLRTAQLRYPDNKRLDVVITEILQANEDARRLWEGPIASFHLDGDIRSLHVPGREKPQPIQIVALEPLRSPGHRLIMLVPVPGKP</sequence>
<name>A0ABW6WI80_9ACTN</name>
<dbReference type="Proteomes" id="UP001602245">
    <property type="component" value="Unassembled WGS sequence"/>
</dbReference>
<reference evidence="2 3" key="1">
    <citation type="submission" date="2024-10" db="EMBL/GenBank/DDBJ databases">
        <title>The Natural Products Discovery Center: Release of the First 8490 Sequenced Strains for Exploring Actinobacteria Biosynthetic Diversity.</title>
        <authorList>
            <person name="Kalkreuter E."/>
            <person name="Kautsar S.A."/>
            <person name="Yang D."/>
            <person name="Bader C.D."/>
            <person name="Teijaro C.N."/>
            <person name="Fluegel L."/>
            <person name="Davis C.M."/>
            <person name="Simpson J.R."/>
            <person name="Lauterbach L."/>
            <person name="Steele A.D."/>
            <person name="Gui C."/>
            <person name="Meng S."/>
            <person name="Li G."/>
            <person name="Viehrig K."/>
            <person name="Ye F."/>
            <person name="Su P."/>
            <person name="Kiefer A.F."/>
            <person name="Nichols A."/>
            <person name="Cepeda A.J."/>
            <person name="Yan W."/>
            <person name="Fan B."/>
            <person name="Jiang Y."/>
            <person name="Adhikari A."/>
            <person name="Zheng C.-J."/>
            <person name="Schuster L."/>
            <person name="Cowan T.M."/>
            <person name="Smanski M.J."/>
            <person name="Chevrette M.G."/>
            <person name="De Carvalho L.P.S."/>
            <person name="Shen B."/>
        </authorList>
    </citation>
    <scope>NUCLEOTIDE SEQUENCE [LARGE SCALE GENOMIC DNA]</scope>
    <source>
        <strain evidence="2 3">NPDC000087</strain>
    </source>
</reference>
<evidence type="ECO:0000259" key="1">
    <source>
        <dbReference type="Pfam" id="PF17765"/>
    </source>
</evidence>
<dbReference type="PANTHER" id="PTHR35010:SF2">
    <property type="entry name" value="BLL4672 PROTEIN"/>
    <property type="match status" value="1"/>
</dbReference>
<dbReference type="Pfam" id="PF17765">
    <property type="entry name" value="MLTR_LBD"/>
    <property type="match status" value="1"/>
</dbReference>
<gene>
    <name evidence="2" type="ORF">ACFY35_20495</name>
</gene>
<evidence type="ECO:0000313" key="2">
    <source>
        <dbReference type="EMBL" id="MFF5291827.1"/>
    </source>
</evidence>
<protein>
    <submittedName>
        <fullName evidence="2">Helix-turn-helix transcriptional regulator</fullName>
    </submittedName>
</protein>
<accession>A0ABW6WI80</accession>
<proteinExistence type="predicted"/>
<dbReference type="InterPro" id="IPR010982">
    <property type="entry name" value="Lambda_DNA-bd_dom_sf"/>
</dbReference>
<dbReference type="InterPro" id="IPR041413">
    <property type="entry name" value="MLTR_LBD"/>
</dbReference>
<dbReference type="PANTHER" id="PTHR35010">
    <property type="entry name" value="BLL4672 PROTEIN-RELATED"/>
    <property type="match status" value="1"/>
</dbReference>
<dbReference type="Pfam" id="PF13560">
    <property type="entry name" value="HTH_31"/>
    <property type="match status" value="1"/>
</dbReference>